<dbReference type="Proteomes" id="UP001387215">
    <property type="component" value="Unassembled WGS sequence"/>
</dbReference>
<keyword evidence="4" id="KW-1185">Reference proteome</keyword>
<evidence type="ECO:0000313" key="1">
    <source>
        <dbReference type="EMBL" id="MEI2453073.1"/>
    </source>
</evidence>
<dbReference type="AlphaFoldDB" id="A0AAU8MXQ0"/>
<proteinExistence type="predicted"/>
<sequence>MKIEIAQTHLFRTAHALQEACANRLADMAVQMAPRLGPEELEAAKALATESLRLIQALFEANDREFELNIDVNMTVEYLNGLADA</sequence>
<gene>
    <name evidence="3" type="ORF">ABU614_06815</name>
    <name evidence="1" type="ORF">V2J18_00120</name>
    <name evidence="2" type="ORF">V2J18_23050</name>
</gene>
<accession>A0AAU8MXQ0</accession>
<reference evidence="1 4" key="1">
    <citation type="submission" date="2024-02" db="EMBL/GenBank/DDBJ databases">
        <title>Lysobacter Genome Sequencing and Mining.</title>
        <authorList>
            <person name="Bierman J."/>
            <person name="Walker M.C."/>
        </authorList>
    </citation>
    <scope>NUCLEOTIDE SEQUENCE [LARGE SCALE GENOMIC DNA]</scope>
    <source>
        <strain evidence="1 4">PB6250</strain>
    </source>
</reference>
<protein>
    <submittedName>
        <fullName evidence="3">Uncharacterized protein</fullName>
    </submittedName>
</protein>
<evidence type="ECO:0000313" key="2">
    <source>
        <dbReference type="EMBL" id="MEI2457540.1"/>
    </source>
</evidence>
<evidence type="ECO:0000313" key="4">
    <source>
        <dbReference type="Proteomes" id="UP001387215"/>
    </source>
</evidence>
<evidence type="ECO:0000313" key="3">
    <source>
        <dbReference type="EMBL" id="XCO76491.1"/>
    </source>
</evidence>
<dbReference type="EMBL" id="CP159925">
    <property type="protein sequence ID" value="XCO76491.1"/>
    <property type="molecule type" value="Genomic_DNA"/>
</dbReference>
<dbReference type="EMBL" id="JBANDL010000003">
    <property type="protein sequence ID" value="MEI2457540.1"/>
    <property type="molecule type" value="Genomic_DNA"/>
</dbReference>
<reference evidence="3" key="2">
    <citation type="submission" date="2024-06" db="EMBL/GenBank/DDBJ databases">
        <authorList>
            <person name="Li S."/>
        </authorList>
    </citation>
    <scope>NUCLEOTIDE SEQUENCE</scope>
    <source>
        <strain evidence="3">SR10</strain>
    </source>
</reference>
<dbReference type="RefSeq" id="WP_336130493.1">
    <property type="nucleotide sequence ID" value="NZ_CP159925.1"/>
</dbReference>
<name>A0AAU8MXQ0_9GAMM</name>
<dbReference type="EMBL" id="JBANDL010000002">
    <property type="protein sequence ID" value="MEI2453073.1"/>
    <property type="molecule type" value="Genomic_DNA"/>
</dbReference>
<organism evidence="3">
    <name type="scientific">Lysobacter firmicutimachus</name>
    <dbReference type="NCBI Taxonomy" id="1792846"/>
    <lineage>
        <taxon>Bacteria</taxon>
        <taxon>Pseudomonadati</taxon>
        <taxon>Pseudomonadota</taxon>
        <taxon>Gammaproteobacteria</taxon>
        <taxon>Lysobacterales</taxon>
        <taxon>Lysobacteraceae</taxon>
        <taxon>Lysobacter</taxon>
    </lineage>
</organism>